<organism evidence="7 8">
    <name type="scientific">Okibacterium fritillariae</name>
    <dbReference type="NCBI Taxonomy" id="123320"/>
    <lineage>
        <taxon>Bacteria</taxon>
        <taxon>Bacillati</taxon>
        <taxon>Actinomycetota</taxon>
        <taxon>Actinomycetes</taxon>
        <taxon>Micrococcales</taxon>
        <taxon>Microbacteriaceae</taxon>
        <taxon>Okibacterium</taxon>
    </lineage>
</organism>
<keyword evidence="8" id="KW-1185">Reference proteome</keyword>
<dbReference type="SUPFAM" id="SSF52540">
    <property type="entry name" value="P-loop containing nucleoside triphosphate hydrolases"/>
    <property type="match status" value="1"/>
</dbReference>
<dbReference type="PIRSF" id="PIRSF002849">
    <property type="entry name" value="AAA_ATPase_chaperone_MoxR_prd"/>
    <property type="match status" value="1"/>
</dbReference>
<dbReference type="RefSeq" id="WP_079728377.1">
    <property type="nucleotide sequence ID" value="NZ_FUZP01000002.1"/>
</dbReference>
<dbReference type="Proteomes" id="UP000190857">
    <property type="component" value="Unassembled WGS sequence"/>
</dbReference>
<reference evidence="7 8" key="1">
    <citation type="submission" date="2017-02" db="EMBL/GenBank/DDBJ databases">
        <authorList>
            <person name="Peterson S.W."/>
        </authorList>
    </citation>
    <scope>NUCLEOTIDE SEQUENCE [LARGE SCALE GENOMIC DNA]</scope>
    <source>
        <strain evidence="7 8">VKM Ac-2059</strain>
    </source>
</reference>
<keyword evidence="1" id="KW-0547">Nucleotide-binding</keyword>
<feature type="domain" description="ChlI/MoxR AAA lid" evidence="6">
    <location>
        <begin position="281"/>
        <end position="346"/>
    </location>
</feature>
<sequence>MTITPPPAAGPIGAPPAPGPASGAGTGPITPDELQRARRIFDTIVAGYSQKVVGQDSLRTTLLVALITGGHVLLESVPGLAKTTAAESIAESVSASFRRIQCTPDLLPADIIGTQIYDPSTATFGTQLGPVHANFVLLDEINRSSAKTQSAMLEAMQERQTTIGGENHPLPSPFLVLATQNPIEQEGTYHLPEAQLDRFLVKEVLGYPSPAEEAEIVRRVNAGVYEPGGTHGQAVTLDDVRFLQKLVHRVYLDPAVLNYIVQAVYVTRHAEQYLPPALAGYVEYGASPRASIAFASVARALALLSGRGHVIPEDVKSYRYQVLRHRLILGFEADADGVTPETIIDAIFGAIQAP</sequence>
<dbReference type="InterPro" id="IPR041628">
    <property type="entry name" value="ChlI/MoxR_AAA_lid"/>
</dbReference>
<keyword evidence="2" id="KW-0067">ATP-binding</keyword>
<dbReference type="InterPro" id="IPR027417">
    <property type="entry name" value="P-loop_NTPase"/>
</dbReference>
<evidence type="ECO:0000256" key="4">
    <source>
        <dbReference type="SAM" id="MobiDB-lite"/>
    </source>
</evidence>
<dbReference type="GO" id="GO:0005524">
    <property type="term" value="F:ATP binding"/>
    <property type="evidence" value="ECO:0007669"/>
    <property type="project" value="UniProtKB-KW"/>
</dbReference>
<evidence type="ECO:0000313" key="8">
    <source>
        <dbReference type="Proteomes" id="UP000190857"/>
    </source>
</evidence>
<dbReference type="OrthoDB" id="9808397at2"/>
<dbReference type="InterPro" id="IPR050764">
    <property type="entry name" value="CbbQ/NirQ/NorQ/GpvN"/>
</dbReference>
<evidence type="ECO:0000259" key="6">
    <source>
        <dbReference type="Pfam" id="PF17863"/>
    </source>
</evidence>
<evidence type="ECO:0000313" key="7">
    <source>
        <dbReference type="EMBL" id="SKC64189.1"/>
    </source>
</evidence>
<dbReference type="Pfam" id="PF07726">
    <property type="entry name" value="AAA_3"/>
    <property type="match status" value="1"/>
</dbReference>
<dbReference type="PANTHER" id="PTHR42759:SF1">
    <property type="entry name" value="MAGNESIUM-CHELATASE SUBUNIT CHLD"/>
    <property type="match status" value="1"/>
</dbReference>
<dbReference type="PANTHER" id="PTHR42759">
    <property type="entry name" value="MOXR FAMILY PROTEIN"/>
    <property type="match status" value="1"/>
</dbReference>
<dbReference type="Pfam" id="PF17863">
    <property type="entry name" value="AAA_lid_2"/>
    <property type="match status" value="1"/>
</dbReference>
<evidence type="ECO:0000256" key="2">
    <source>
        <dbReference type="ARBA" id="ARBA00022840"/>
    </source>
</evidence>
<protein>
    <submittedName>
        <fullName evidence="7">MoxR-like ATPase</fullName>
    </submittedName>
</protein>
<dbReference type="GO" id="GO:0016887">
    <property type="term" value="F:ATP hydrolysis activity"/>
    <property type="evidence" value="ECO:0007669"/>
    <property type="project" value="InterPro"/>
</dbReference>
<proteinExistence type="inferred from homology"/>
<evidence type="ECO:0000256" key="1">
    <source>
        <dbReference type="ARBA" id="ARBA00022741"/>
    </source>
</evidence>
<dbReference type="AlphaFoldDB" id="A0A1T5KL55"/>
<gene>
    <name evidence="7" type="ORF">SAMN06309945_2347</name>
</gene>
<feature type="region of interest" description="Disordered" evidence="4">
    <location>
        <begin position="1"/>
        <end position="31"/>
    </location>
</feature>
<name>A0A1T5KL55_9MICO</name>
<dbReference type="Gene3D" id="3.40.50.300">
    <property type="entry name" value="P-loop containing nucleotide triphosphate hydrolases"/>
    <property type="match status" value="1"/>
</dbReference>
<accession>A0A1T5KL55</accession>
<dbReference type="InterPro" id="IPR011703">
    <property type="entry name" value="ATPase_AAA-3"/>
</dbReference>
<feature type="domain" description="ATPase AAA-3" evidence="5">
    <location>
        <begin position="71"/>
        <end position="201"/>
    </location>
</feature>
<comment type="similarity">
    <text evidence="3">Belongs to the MoxR family.</text>
</comment>
<feature type="compositionally biased region" description="Pro residues" evidence="4">
    <location>
        <begin position="1"/>
        <end position="19"/>
    </location>
</feature>
<dbReference type="FunFam" id="3.40.50.300:FF:000640">
    <property type="entry name" value="MoxR family ATPase"/>
    <property type="match status" value="1"/>
</dbReference>
<dbReference type="EMBL" id="FUZP01000002">
    <property type="protein sequence ID" value="SKC64189.1"/>
    <property type="molecule type" value="Genomic_DNA"/>
</dbReference>
<evidence type="ECO:0000259" key="5">
    <source>
        <dbReference type="Pfam" id="PF07726"/>
    </source>
</evidence>
<dbReference type="STRING" id="123320.SAMN06309945_2347"/>
<evidence type="ECO:0000256" key="3">
    <source>
        <dbReference type="ARBA" id="ARBA00061607"/>
    </source>
</evidence>
<dbReference type="Gene3D" id="1.10.8.80">
    <property type="entry name" value="Magnesium chelatase subunit I, C-Terminal domain"/>
    <property type="match status" value="1"/>
</dbReference>
<feature type="compositionally biased region" description="Low complexity" evidence="4">
    <location>
        <begin position="20"/>
        <end position="31"/>
    </location>
</feature>